<dbReference type="GO" id="GO:0016226">
    <property type="term" value="P:iron-sulfur cluster assembly"/>
    <property type="evidence" value="ECO:0007669"/>
    <property type="project" value="UniProtKB-UniRule"/>
</dbReference>
<comment type="function">
    <text evidence="5">Key component of the cytosolic iron-sulfur protein assembly (CIA) complex, a multiprotein complex that mediates the incorporation of iron-sulfur cluster into apoproteins specifically involved in DNA metabolism and genomic integrity. In the CIA complex, MMS19 acts as an adapter between early-acting CIA components and a subset of cellular target iron-sulfur proteins.</text>
</comment>
<keyword evidence="3" id="KW-0677">Repeat</keyword>
<evidence type="ECO:0000256" key="2">
    <source>
        <dbReference type="ARBA" id="ARBA00009340"/>
    </source>
</evidence>
<feature type="domain" description="MMS19 N-terminal" evidence="7">
    <location>
        <begin position="81"/>
        <end position="348"/>
    </location>
</feature>
<keyword evidence="4 5" id="KW-0539">Nucleus</keyword>
<dbReference type="AlphaFoldDB" id="A0A8B8UT30"/>
<dbReference type="RefSeq" id="XP_033766927.1">
    <property type="nucleotide sequence ID" value="XM_033911036.1"/>
</dbReference>
<reference evidence="8" key="2">
    <citation type="submission" date="2020-01" db="EMBL/GenBank/DDBJ databases">
        <title>Population-level Yeast Reference Genomes.</title>
        <authorList>
            <person name="Yue J.-X."/>
        </authorList>
    </citation>
    <scope>NUCLEOTIDE SEQUENCE</scope>
    <source>
        <strain evidence="8">CBS432</strain>
    </source>
</reference>
<evidence type="ECO:0000256" key="3">
    <source>
        <dbReference type="ARBA" id="ARBA00022737"/>
    </source>
</evidence>
<dbReference type="KEGG" id="spao:SPAR_I00420"/>
<organism evidence="8">
    <name type="scientific">Saccharomyces paradoxus</name>
    <name type="common">Yeast</name>
    <name type="synonym">Saccharomyces douglasii</name>
    <dbReference type="NCBI Taxonomy" id="27291"/>
    <lineage>
        <taxon>Eukaryota</taxon>
        <taxon>Fungi</taxon>
        <taxon>Dikarya</taxon>
        <taxon>Ascomycota</taxon>
        <taxon>Saccharomycotina</taxon>
        <taxon>Saccharomycetes</taxon>
        <taxon>Saccharomycetales</taxon>
        <taxon>Saccharomycetaceae</taxon>
        <taxon>Saccharomyces</taxon>
    </lineage>
</organism>
<dbReference type="Pfam" id="PF14500">
    <property type="entry name" value="MMS19_N"/>
    <property type="match status" value="1"/>
</dbReference>
<dbReference type="OrthoDB" id="342900at2759"/>
<dbReference type="VEuPathDB" id="FungiDB:SPAR_I00420"/>
<dbReference type="PANTHER" id="PTHR12891:SF0">
    <property type="entry name" value="MMS19 NUCLEOTIDE EXCISION REPAIR PROTEIN HOMOLOG"/>
    <property type="match status" value="1"/>
</dbReference>
<protein>
    <recommendedName>
        <fullName evidence="5">MMS19 nucleotide excision repair protein</fullName>
    </recommendedName>
</protein>
<dbReference type="InterPro" id="IPR039920">
    <property type="entry name" value="MMS19"/>
</dbReference>
<name>A0A8B8UT30_SACPA</name>
<gene>
    <name evidence="8" type="primary">MET18</name>
    <name evidence="8" type="ORF">SPAR_I00420</name>
</gene>
<dbReference type="Pfam" id="PF12460">
    <property type="entry name" value="MMS19_C"/>
    <property type="match status" value="1"/>
</dbReference>
<comment type="subcellular location">
    <subcellularLocation>
        <location evidence="1 5">Nucleus</location>
    </subcellularLocation>
</comment>
<sequence length="1066" mass="121701">MSGGELTSIALSSFYLSAFIVVGIDRGKRKELGFTMTPDELNSAIVTFMANLNIDDSRANETASVVTDSIVHRSIKLLEVVVTLKDYFLSEDEVERKKALTCLSTILAKTPKDHLSKNECSVIFKFYQSKFDDQALVNEVLEGFAALAPMKFVSINEIAQLLRLLLDNYQQGQHLASTRLLPFKILRKIFDRFFFNVSSSEQVKRINNLFIETFLHIANGEKDPRNLLLSFALNQSITSTLQNVESFKEDLFDVLFCYFPITFKPPKHDPYKISNQDLKTALRSAITATPLFAEDAYSNLLDKLTASSPVVKNDTLLTLLECVRKFGGSSILGNWKLLWNALKFEIMQNSEGNENTLLNPYNKDQSSDDMGQYTNYDACLKIVNLMALQLYNFDKVSFEKFFTHILDELKPNFEYEKNLKQTCQILSAIGSGNVEIFNKVISSAFPLFLINTSEIAKLKLLIMNFSFFVDSYIDLFGRISKDSLEVPVPNNKMAEYKDEIIMILSMALTSSSKSEVTIRTLSVIQFTKMIKMKGFLTPEEVSLIIQYFTETILTDNNKNIYYACLEGLKTISEIYEDLVFEISLKKLLDLLPDYFGEKIRVNDEENIQIETILKIILDFTTSRHILVKESITSLATKLNRVAKFAKSKEYCFLLISTIYSLFNNNQNEKVLKEEDALALKHAIEPKLFEIITQESAIVNDNYNLTLLSNVLFFINLKIPQNIHQEELERYNNLFISGGHIRILDTPNILAISYAKILSALNKNCQFPQKFTVLVETVQLLKTHAPRMTQTEKLGYLELLLVLSNKYVPEEDVIGLFDWEDLSLINLEVMVWLTKGLIMQNSFKSSEIAKKLINLLSNEEVGSLVAKLFEVFVMDISSLKKFKGINWNNNVKILYKQKFFSDIFQTLVNNYKNTVDMTIKCNYLTALSLVLKHTPSQSVGPFINDLFPLLLQALDMPDPEVRVSALETLKDTTDKHQSLITEHISTIVPLLLSLALPQRYNNVSVRLIALQLLEMITTVVPLNYCLSYQDDVLNGLIPVLSDKKRMIRKQCIDTRQVYYELGQIPFE</sequence>
<evidence type="ECO:0000259" key="6">
    <source>
        <dbReference type="Pfam" id="PF12460"/>
    </source>
</evidence>
<reference evidence="8" key="4">
    <citation type="submission" date="2025-08" db="UniProtKB">
        <authorList>
            <consortium name="RefSeq"/>
        </authorList>
    </citation>
    <scope>IDENTIFICATION</scope>
    <source>
        <strain evidence="8">CBS432</strain>
    </source>
</reference>
<dbReference type="InterPro" id="IPR016024">
    <property type="entry name" value="ARM-type_fold"/>
</dbReference>
<evidence type="ECO:0000313" key="8">
    <source>
        <dbReference type="RefSeq" id="XP_033766927.1"/>
    </source>
</evidence>
<dbReference type="GO" id="GO:0006281">
    <property type="term" value="P:DNA repair"/>
    <property type="evidence" value="ECO:0007669"/>
    <property type="project" value="UniProtKB-UniRule"/>
</dbReference>
<evidence type="ECO:0000256" key="5">
    <source>
        <dbReference type="RuleBase" id="RU367072"/>
    </source>
</evidence>
<reference evidence="8" key="3">
    <citation type="submission" date="2025-07" db="EMBL/GenBank/DDBJ databases">
        <authorList>
            <consortium name="NCBI Genome Project"/>
        </authorList>
    </citation>
    <scope>NUCLEOTIDE SEQUENCE</scope>
    <source>
        <strain evidence="8">CBS432</strain>
    </source>
</reference>
<dbReference type="SUPFAM" id="SSF48371">
    <property type="entry name" value="ARM repeat"/>
    <property type="match status" value="1"/>
</dbReference>
<feature type="domain" description="MMS19 C-terminal" evidence="6">
    <location>
        <begin position="612"/>
        <end position="1016"/>
    </location>
</feature>
<dbReference type="InterPro" id="IPR011989">
    <property type="entry name" value="ARM-like"/>
</dbReference>
<dbReference type="GO" id="GO:0005634">
    <property type="term" value="C:nucleus"/>
    <property type="evidence" value="ECO:0007669"/>
    <property type="project" value="UniProtKB-SubCell"/>
</dbReference>
<keyword evidence="5" id="KW-0227">DNA damage</keyword>
<proteinExistence type="inferred from homology"/>
<dbReference type="InterPro" id="IPR024687">
    <property type="entry name" value="MMS19_C"/>
</dbReference>
<dbReference type="Gene3D" id="1.25.10.10">
    <property type="entry name" value="Leucine-rich Repeat Variant"/>
    <property type="match status" value="1"/>
</dbReference>
<dbReference type="GO" id="GO:0051604">
    <property type="term" value="P:protein maturation"/>
    <property type="evidence" value="ECO:0007669"/>
    <property type="project" value="UniProtKB-UniRule"/>
</dbReference>
<dbReference type="InterPro" id="IPR029240">
    <property type="entry name" value="MMS19_N"/>
</dbReference>
<comment type="similarity">
    <text evidence="2 5">Belongs to the MET18/MMS19 family.</text>
</comment>
<evidence type="ECO:0000256" key="1">
    <source>
        <dbReference type="ARBA" id="ARBA00004123"/>
    </source>
</evidence>
<dbReference type="PANTHER" id="PTHR12891">
    <property type="entry name" value="DNA REPAIR/TRANSCRIPTION PROTEIN MET18/MMS19"/>
    <property type="match status" value="1"/>
</dbReference>
<dbReference type="GO" id="GO:0097361">
    <property type="term" value="C:cytosolic [4Fe-4S] assembly targeting complex"/>
    <property type="evidence" value="ECO:0007669"/>
    <property type="project" value="UniProtKB-UniRule"/>
</dbReference>
<dbReference type="GeneID" id="54631246"/>
<evidence type="ECO:0000256" key="4">
    <source>
        <dbReference type="ARBA" id="ARBA00023242"/>
    </source>
</evidence>
<evidence type="ECO:0000259" key="7">
    <source>
        <dbReference type="Pfam" id="PF14500"/>
    </source>
</evidence>
<keyword evidence="5" id="KW-0234">DNA repair</keyword>
<reference evidence="8" key="1">
    <citation type="journal article" date="2017" name="Nat. Genet.">
        <title>Contrasting evolutionary genome dynamics between domesticated and wild yeasts.</title>
        <authorList>
            <person name="Yue J.X."/>
            <person name="Li J."/>
            <person name="Aigrain L."/>
            <person name="Hallin J."/>
            <person name="Persson K."/>
            <person name="Oliver K."/>
            <person name="Bergstrom A."/>
            <person name="Coupland P."/>
            <person name="Warringer J."/>
            <person name="Lagomarsino M.C."/>
            <person name="Fischer G."/>
            <person name="Durbin R."/>
            <person name="Liti G."/>
        </authorList>
    </citation>
    <scope>NUCLEOTIDE SEQUENCE</scope>
    <source>
        <strain evidence="8">CBS432</strain>
    </source>
</reference>
<accession>A0A8B8UT30</accession>